<dbReference type="Proteomes" id="UP000218824">
    <property type="component" value="Chromosome"/>
</dbReference>
<reference evidence="3 4" key="1">
    <citation type="journal article" date="2017" name="DNA Res.">
        <title>Complete genome sequence and expression profile of the commercial lytic enzyme producer Lysobacter enzymogenes M497-1.</title>
        <authorList>
            <person name="Takami H."/>
            <person name="Toyoda A."/>
            <person name="Uchiyama I."/>
            <person name="Itoh T."/>
            <person name="Takaki Y."/>
            <person name="Arai W."/>
            <person name="Nishi S."/>
            <person name="Kawai M."/>
            <person name="Shinya K."/>
            <person name="Ikeda H."/>
        </authorList>
    </citation>
    <scope>NUCLEOTIDE SEQUENCE [LARGE SCALE GENOMIC DNA]</scope>
    <source>
        <strain evidence="3 4">M497-1</strain>
    </source>
</reference>
<dbReference type="Gene3D" id="2.130.10.130">
    <property type="entry name" value="Integrin alpha, N-terminal"/>
    <property type="match status" value="4"/>
</dbReference>
<dbReference type="Pfam" id="PF13517">
    <property type="entry name" value="FG-GAP_3"/>
    <property type="match status" value="5"/>
</dbReference>
<dbReference type="KEGG" id="lem:LEN_1561"/>
<name>A0AAU9AGK3_LYSEN</name>
<dbReference type="Pfam" id="PF01839">
    <property type="entry name" value="FG-GAP"/>
    <property type="match status" value="1"/>
</dbReference>
<evidence type="ECO:0000313" key="4">
    <source>
        <dbReference type="Proteomes" id="UP000218824"/>
    </source>
</evidence>
<organism evidence="3 4">
    <name type="scientific">Lysobacter enzymogenes</name>
    <dbReference type="NCBI Taxonomy" id="69"/>
    <lineage>
        <taxon>Bacteria</taxon>
        <taxon>Pseudomonadati</taxon>
        <taxon>Pseudomonadota</taxon>
        <taxon>Gammaproteobacteria</taxon>
        <taxon>Lysobacterales</taxon>
        <taxon>Lysobacteraceae</taxon>
        <taxon>Lysobacter</taxon>
    </lineage>
</organism>
<dbReference type="GeneID" id="83063429"/>
<dbReference type="AlphaFoldDB" id="A0AAU9AGK3"/>
<accession>A0AAU9AGK3</accession>
<feature type="chain" id="PRO_5043414819" description="Repeat domain-containing protein" evidence="2">
    <location>
        <begin position="20"/>
        <end position="749"/>
    </location>
</feature>
<gene>
    <name evidence="3" type="ORF">LEN_1561</name>
</gene>
<dbReference type="RefSeq" id="WP_096377275.1">
    <property type="nucleotide sequence ID" value="NZ_AP014940.1"/>
</dbReference>
<keyword evidence="1 2" id="KW-0732">Signal</keyword>
<dbReference type="PANTHER" id="PTHR46580">
    <property type="entry name" value="SENSOR KINASE-RELATED"/>
    <property type="match status" value="1"/>
</dbReference>
<feature type="signal peptide" evidence="2">
    <location>
        <begin position="1"/>
        <end position="19"/>
    </location>
</feature>
<protein>
    <recommendedName>
        <fullName evidence="5">Repeat domain-containing protein</fullName>
    </recommendedName>
</protein>
<dbReference type="InterPro" id="IPR013517">
    <property type="entry name" value="FG-GAP"/>
</dbReference>
<proteinExistence type="predicted"/>
<dbReference type="InterPro" id="IPR028994">
    <property type="entry name" value="Integrin_alpha_N"/>
</dbReference>
<sequence>MSKIWIGAAALGCALAASATYMYWQAEPAPADAAGTAAGAAQAATAGFRAVPAAAPKASAAAAAAEFSFLPPALYPIASARPDDRMYPLAVAVGDVTGDGRDDLVVTSKSARNEPEYLQPNVDKVMVYAQRADGTLPAAPILLDYRPPNGPGGAARGLQLADMNSDGVLDIAIVFPAGAAIFINDGAGGFRGPSPYFLMDATTAEGSIAVLDYNQDGRLDILAIGFGGSVRAFLGNGNGGFLPTAPLSLDGTTIGNGIASVADVTGDGLPDLVYATDYNAALLVRAQLPGGGLAPLRAYPAPDNGKRAFGMTVGDFDQDGRNDVAFAGTLEYDGKVGTLAIYRQNGEGRFDPPAALAWRNTRMMEMLLAADLDRDGKTDLVGLEYGPGGGPDAFGGIGVFLQGDHGFLPPRLFSRAVGSADEISIPHGVAAGDLNGDGCTDVAYASSSGTVVNYGQNCTPRRLPVPPRDLDGDGGSDMAWLHELGYLATWTLHDGQRLAGRSFTVGAGWRVLAIDDFDGDGRAELVWSDGNGMQMWRSDGAGGYLGTAMQAYPRGYRVVAHGDFDGDGKADLAWRDAADTQVSLWYMDGARTLRGHATALAPGGRVAGSGDLNGDGRTDLLIENQATLRLWSGRAVGGFADAAIGAYPSGWVLAGTGDANGDGRAEVFWRLPGSEHLARWFMDGSRRTTGIGYRQDAAWRVLDVADYTGDGRADLVWTDGTGMRMWAAQGPGFADKPMPGYPAGWTLQR</sequence>
<dbReference type="SUPFAM" id="SSF69318">
    <property type="entry name" value="Integrin alpha N-terminal domain"/>
    <property type="match status" value="2"/>
</dbReference>
<evidence type="ECO:0000313" key="3">
    <source>
        <dbReference type="EMBL" id="BAV97048.1"/>
    </source>
</evidence>
<evidence type="ECO:0000256" key="2">
    <source>
        <dbReference type="SAM" id="SignalP"/>
    </source>
</evidence>
<evidence type="ECO:0008006" key="5">
    <source>
        <dbReference type="Google" id="ProtNLM"/>
    </source>
</evidence>
<dbReference type="EMBL" id="AP014940">
    <property type="protein sequence ID" value="BAV97048.1"/>
    <property type="molecule type" value="Genomic_DNA"/>
</dbReference>
<evidence type="ECO:0000256" key="1">
    <source>
        <dbReference type="ARBA" id="ARBA00022729"/>
    </source>
</evidence>